<dbReference type="EMBL" id="CAADRM010000124">
    <property type="protein sequence ID" value="VFU16922.1"/>
    <property type="molecule type" value="Genomic_DNA"/>
</dbReference>
<dbReference type="AlphaFoldDB" id="A0A485M480"/>
<protein>
    <submittedName>
        <fullName evidence="1">Uncharacterized protein</fullName>
    </submittedName>
</protein>
<reference evidence="1" key="1">
    <citation type="submission" date="2019-03" db="EMBL/GenBank/DDBJ databases">
        <authorList>
            <person name="Hao L."/>
        </authorList>
    </citation>
    <scope>NUCLEOTIDE SEQUENCE</scope>
</reference>
<proteinExistence type="predicted"/>
<evidence type="ECO:0000313" key="1">
    <source>
        <dbReference type="EMBL" id="VFU16922.1"/>
    </source>
</evidence>
<accession>A0A485M480</accession>
<name>A0A485M480_9ZZZZ</name>
<organism evidence="1">
    <name type="scientific">anaerobic digester metagenome</name>
    <dbReference type="NCBI Taxonomy" id="1263854"/>
    <lineage>
        <taxon>unclassified sequences</taxon>
        <taxon>metagenomes</taxon>
        <taxon>ecological metagenomes</taxon>
    </lineage>
</organism>
<gene>
    <name evidence="1" type="ORF">SCFA_590031</name>
</gene>
<sequence length="54" mass="5926">MGIAVKVCYDFPQARRENSSSRDPHHFFWLSSNSSGAMSGYSAPCCTLVWGAVL</sequence>